<evidence type="ECO:0000256" key="1">
    <source>
        <dbReference type="SAM" id="MobiDB-lite"/>
    </source>
</evidence>
<comment type="caution">
    <text evidence="2">The sequence shown here is derived from an EMBL/GenBank/DDBJ whole genome shotgun (WGS) entry which is preliminary data.</text>
</comment>
<keyword evidence="3" id="KW-1185">Reference proteome</keyword>
<dbReference type="Proteomes" id="UP001189429">
    <property type="component" value="Unassembled WGS sequence"/>
</dbReference>
<evidence type="ECO:0000313" key="2">
    <source>
        <dbReference type="EMBL" id="CAK0810293.1"/>
    </source>
</evidence>
<feature type="non-terminal residue" evidence="2">
    <location>
        <position position="200"/>
    </location>
</feature>
<feature type="non-terminal residue" evidence="2">
    <location>
        <position position="1"/>
    </location>
</feature>
<name>A0ABN9QY62_9DINO</name>
<gene>
    <name evidence="2" type="ORF">PCOR1329_LOCUS15299</name>
</gene>
<organism evidence="2 3">
    <name type="scientific">Prorocentrum cordatum</name>
    <dbReference type="NCBI Taxonomy" id="2364126"/>
    <lineage>
        <taxon>Eukaryota</taxon>
        <taxon>Sar</taxon>
        <taxon>Alveolata</taxon>
        <taxon>Dinophyceae</taxon>
        <taxon>Prorocentrales</taxon>
        <taxon>Prorocentraceae</taxon>
        <taxon>Prorocentrum</taxon>
    </lineage>
</organism>
<proteinExistence type="predicted"/>
<evidence type="ECO:0000313" key="3">
    <source>
        <dbReference type="Proteomes" id="UP001189429"/>
    </source>
</evidence>
<reference evidence="2" key="1">
    <citation type="submission" date="2023-10" db="EMBL/GenBank/DDBJ databases">
        <authorList>
            <person name="Chen Y."/>
            <person name="Shah S."/>
            <person name="Dougan E. K."/>
            <person name="Thang M."/>
            <person name="Chan C."/>
        </authorList>
    </citation>
    <scope>NUCLEOTIDE SEQUENCE [LARGE SCALE GENOMIC DNA]</scope>
</reference>
<feature type="region of interest" description="Disordered" evidence="1">
    <location>
        <begin position="1"/>
        <end position="92"/>
    </location>
</feature>
<dbReference type="EMBL" id="CAUYUJ010004617">
    <property type="protein sequence ID" value="CAK0810293.1"/>
    <property type="molecule type" value="Genomic_DNA"/>
</dbReference>
<accession>A0ABN9QY62</accession>
<sequence>ALRPPRVRPTGASPWRRRSGRPRRKTPRRGPRRRASRGSCCGRPCPRPAVSRTSSWSGSQISSRRRSVTTSTRPARTSSSGAAPCSSASTSTDNAMGSLFASMGDREWLYKGQADFVLLLDAGIKDSFPGQLLWTAEHHEFEQMVLTSYERAFDENRFGPALSETVKDKIQGPKSKKKVWNALDAGRKLALAEGTASLEA</sequence>
<feature type="compositionally biased region" description="Basic residues" evidence="1">
    <location>
        <begin position="15"/>
        <end position="36"/>
    </location>
</feature>
<feature type="compositionally biased region" description="Low complexity" evidence="1">
    <location>
        <begin position="51"/>
        <end position="92"/>
    </location>
</feature>
<protein>
    <submittedName>
        <fullName evidence="2">Uncharacterized protein</fullName>
    </submittedName>
</protein>